<dbReference type="STRING" id="154538.A0A1M2VA37"/>
<keyword evidence="3" id="KW-1185">Reference proteome</keyword>
<dbReference type="OMA" id="CTVRVQL"/>
<evidence type="ECO:0000313" key="2">
    <source>
        <dbReference type="EMBL" id="OJT04385.1"/>
    </source>
</evidence>
<dbReference type="PANTHER" id="PTHR23024">
    <property type="entry name" value="ARYLACETAMIDE DEACETYLASE"/>
    <property type="match status" value="1"/>
</dbReference>
<evidence type="ECO:0000259" key="1">
    <source>
        <dbReference type="Pfam" id="PF07859"/>
    </source>
</evidence>
<dbReference type="Proteomes" id="UP000184267">
    <property type="component" value="Unassembled WGS sequence"/>
</dbReference>
<dbReference type="Gene3D" id="3.40.50.1820">
    <property type="entry name" value="alpha/beta hydrolase"/>
    <property type="match status" value="1"/>
</dbReference>
<comment type="caution">
    <text evidence="2">The sequence shown here is derived from an EMBL/GenBank/DDBJ whole genome shotgun (WGS) entry which is preliminary data.</text>
</comment>
<dbReference type="SUPFAM" id="SSF53474">
    <property type="entry name" value="alpha/beta-Hydrolases"/>
    <property type="match status" value="1"/>
</dbReference>
<feature type="domain" description="Alpha/beta hydrolase fold-3" evidence="1">
    <location>
        <begin position="91"/>
        <end position="308"/>
    </location>
</feature>
<gene>
    <name evidence="2" type="ORF">TRAPUB_4900</name>
</gene>
<dbReference type="Pfam" id="PF07859">
    <property type="entry name" value="Abhydrolase_3"/>
    <property type="match status" value="1"/>
</dbReference>
<evidence type="ECO:0000313" key="3">
    <source>
        <dbReference type="Proteomes" id="UP000184267"/>
    </source>
</evidence>
<dbReference type="EMBL" id="MNAD01001542">
    <property type="protein sequence ID" value="OJT04385.1"/>
    <property type="molecule type" value="Genomic_DNA"/>
</dbReference>
<dbReference type="ESTHER" id="trapu-a0a1m2va37">
    <property type="family name" value="Hormone-sensitive_lipase_like"/>
</dbReference>
<reference evidence="2 3" key="1">
    <citation type="submission" date="2016-10" db="EMBL/GenBank/DDBJ databases">
        <title>Genome sequence of the basidiomycete white-rot fungus Trametes pubescens.</title>
        <authorList>
            <person name="Makela M.R."/>
            <person name="Granchi Z."/>
            <person name="Peng M."/>
            <person name="De Vries R.P."/>
            <person name="Grigoriev I."/>
            <person name="Riley R."/>
            <person name="Hilden K."/>
        </authorList>
    </citation>
    <scope>NUCLEOTIDE SEQUENCE [LARGE SCALE GENOMIC DNA]</scope>
    <source>
        <strain evidence="2 3">FBCC735</strain>
    </source>
</reference>
<dbReference type="PANTHER" id="PTHR23024:SF24">
    <property type="entry name" value="ALPHA_BETA HYDROLASE FOLD-3 DOMAIN-CONTAINING PROTEIN"/>
    <property type="match status" value="1"/>
</dbReference>
<keyword evidence="2" id="KW-0378">Hydrolase</keyword>
<dbReference type="GO" id="GO:0016787">
    <property type="term" value="F:hydrolase activity"/>
    <property type="evidence" value="ECO:0007669"/>
    <property type="project" value="UniProtKB-KW"/>
</dbReference>
<dbReference type="InterPro" id="IPR050466">
    <property type="entry name" value="Carboxylest/Gibb_receptor"/>
</dbReference>
<protein>
    <submittedName>
        <fullName evidence="2">AB hydrolase superfamily protein B1A11.02</fullName>
    </submittedName>
</protein>
<accession>A0A1M2VA37</accession>
<dbReference type="OrthoDB" id="408631at2759"/>
<organism evidence="2 3">
    <name type="scientific">Trametes pubescens</name>
    <name type="common">White-rot fungus</name>
    <dbReference type="NCBI Taxonomy" id="154538"/>
    <lineage>
        <taxon>Eukaryota</taxon>
        <taxon>Fungi</taxon>
        <taxon>Dikarya</taxon>
        <taxon>Basidiomycota</taxon>
        <taxon>Agaricomycotina</taxon>
        <taxon>Agaricomycetes</taxon>
        <taxon>Polyporales</taxon>
        <taxon>Polyporaceae</taxon>
        <taxon>Trametes</taxon>
    </lineage>
</organism>
<sequence>MPQAFDPELAALMPPPLPPSERPAHRLTIAETRAHFDRHVAGPSRAYLEPLLPAESTYTLQDETMVVVGGEIIVRTVVPVVEDEGETFPVLVNIHGGGWSVGSIGLDDYFLRKLSVDLKLTTVNVEYRLAPEHPFPTAVDDCLAALKWVVQNTLLLKADLTKGFLVGGQSAGANIAAVLAHETQDDPFFAGPGRQLTGQVIREPCVIHPDAYPEELKPSMLSMEENKDMPPLPRSVIELLISYYNPPPTDPRFSPLLYPSHAGVAPAFVQGMELDPLRDDARAYAAALEAAGVAVRYLEYPGVSQGFHYIYPAITIAVKVRAELVQGIQWLLGKKSGSVA</sequence>
<dbReference type="AlphaFoldDB" id="A0A1M2VA37"/>
<proteinExistence type="predicted"/>
<dbReference type="InterPro" id="IPR013094">
    <property type="entry name" value="AB_hydrolase_3"/>
</dbReference>
<name>A0A1M2VA37_TRAPU</name>
<dbReference type="InterPro" id="IPR029058">
    <property type="entry name" value="AB_hydrolase_fold"/>
</dbReference>